<dbReference type="InterPro" id="IPR050482">
    <property type="entry name" value="Sensor_HK_TwoCompSys"/>
</dbReference>
<evidence type="ECO:0000256" key="5">
    <source>
        <dbReference type="ARBA" id="ARBA00022777"/>
    </source>
</evidence>
<reference evidence="11 12" key="1">
    <citation type="journal article" date="2017" name="Elife">
        <title>Extensive horizontal gene transfer in cheese-associated bacteria.</title>
        <authorList>
            <person name="Bonham K.S."/>
            <person name="Wolfe B.E."/>
            <person name="Dutton R.J."/>
        </authorList>
    </citation>
    <scope>NUCLEOTIDE SEQUENCE [LARGE SCALE GENOMIC DNA]</scope>
    <source>
        <strain evidence="11 12">JB196</strain>
    </source>
</reference>
<dbReference type="Pfam" id="PF17200">
    <property type="entry name" value="sCache_2"/>
    <property type="match status" value="1"/>
</dbReference>
<dbReference type="Proteomes" id="UP000252479">
    <property type="component" value="Unassembled WGS sequence"/>
</dbReference>
<keyword evidence="7" id="KW-0902">Two-component regulatory system</keyword>
<keyword evidence="3" id="KW-0808">Transferase</keyword>
<dbReference type="InterPro" id="IPR005467">
    <property type="entry name" value="His_kinase_dom"/>
</dbReference>
<proteinExistence type="predicted"/>
<dbReference type="InterPro" id="IPR017171">
    <property type="entry name" value="Sig_transdc_His_kinase_MctS"/>
</dbReference>
<dbReference type="InterPro" id="IPR003594">
    <property type="entry name" value="HATPase_dom"/>
</dbReference>
<dbReference type="Pfam" id="PF07730">
    <property type="entry name" value="HisKA_3"/>
    <property type="match status" value="1"/>
</dbReference>
<gene>
    <name evidence="11" type="ORF">CIK83_06585</name>
</gene>
<dbReference type="PANTHER" id="PTHR24421:SF59">
    <property type="entry name" value="OXYGEN SENSOR HISTIDINE KINASE NREB"/>
    <property type="match status" value="1"/>
</dbReference>
<dbReference type="Gene3D" id="1.20.5.1930">
    <property type="match status" value="1"/>
</dbReference>
<comment type="caution">
    <text evidence="11">The sequence shown here is derived from an EMBL/GenBank/DDBJ whole genome shotgun (WGS) entry which is preliminary data.</text>
</comment>
<dbReference type="GO" id="GO:0046983">
    <property type="term" value="F:protein dimerization activity"/>
    <property type="evidence" value="ECO:0007669"/>
    <property type="project" value="InterPro"/>
</dbReference>
<dbReference type="RefSeq" id="WP_086958292.1">
    <property type="nucleotide sequence ID" value="NZ_AP018680.1"/>
</dbReference>
<dbReference type="InterPro" id="IPR033480">
    <property type="entry name" value="sCache_2"/>
</dbReference>
<dbReference type="InterPro" id="IPR011712">
    <property type="entry name" value="Sig_transdc_His_kin_sub3_dim/P"/>
</dbReference>
<dbReference type="GO" id="GO:0000155">
    <property type="term" value="F:phosphorelay sensor kinase activity"/>
    <property type="evidence" value="ECO:0007669"/>
    <property type="project" value="InterPro"/>
</dbReference>
<evidence type="ECO:0000256" key="3">
    <source>
        <dbReference type="ARBA" id="ARBA00022679"/>
    </source>
</evidence>
<evidence type="ECO:0000256" key="2">
    <source>
        <dbReference type="ARBA" id="ARBA00022475"/>
    </source>
</evidence>
<organism evidence="11 12">
    <name type="scientific">Vibrio casei</name>
    <dbReference type="NCBI Taxonomy" id="673372"/>
    <lineage>
        <taxon>Bacteria</taxon>
        <taxon>Pseudomonadati</taxon>
        <taxon>Pseudomonadota</taxon>
        <taxon>Gammaproteobacteria</taxon>
        <taxon>Vibrionales</taxon>
        <taxon>Vibrionaceae</taxon>
        <taxon>Vibrio</taxon>
    </lineage>
</organism>
<keyword evidence="4 9" id="KW-0812">Transmembrane</keyword>
<keyword evidence="2" id="KW-1003">Cell membrane</keyword>
<dbReference type="Gene3D" id="3.30.565.10">
    <property type="entry name" value="Histidine kinase-like ATPase, C-terminal domain"/>
    <property type="match status" value="1"/>
</dbReference>
<feature type="domain" description="Histidine kinase" evidence="10">
    <location>
        <begin position="275"/>
        <end position="452"/>
    </location>
</feature>
<dbReference type="CDD" id="cd12912">
    <property type="entry name" value="PDC2_MCP_like"/>
    <property type="match status" value="1"/>
</dbReference>
<evidence type="ECO:0000259" key="10">
    <source>
        <dbReference type="PROSITE" id="PS50109"/>
    </source>
</evidence>
<dbReference type="EMBL" id="QPGL01000001">
    <property type="protein sequence ID" value="RCS73311.1"/>
    <property type="molecule type" value="Genomic_DNA"/>
</dbReference>
<protein>
    <submittedName>
        <fullName evidence="11">Histidine kinase</fullName>
    </submittedName>
</protein>
<dbReference type="PROSITE" id="PS50109">
    <property type="entry name" value="HIS_KIN"/>
    <property type="match status" value="1"/>
</dbReference>
<dbReference type="InterPro" id="IPR036890">
    <property type="entry name" value="HATPase_C_sf"/>
</dbReference>
<dbReference type="SUPFAM" id="SSF55874">
    <property type="entry name" value="ATPase domain of HSP90 chaperone/DNA topoisomerase II/histidine kinase"/>
    <property type="match status" value="1"/>
</dbReference>
<evidence type="ECO:0000256" key="9">
    <source>
        <dbReference type="SAM" id="Phobius"/>
    </source>
</evidence>
<dbReference type="GO" id="GO:0005886">
    <property type="term" value="C:plasma membrane"/>
    <property type="evidence" value="ECO:0007669"/>
    <property type="project" value="UniProtKB-SubCell"/>
</dbReference>
<evidence type="ECO:0000313" key="11">
    <source>
        <dbReference type="EMBL" id="RCS73311.1"/>
    </source>
</evidence>
<dbReference type="PIRSF" id="PIRSF037314">
    <property type="entry name" value="STHK_MctS"/>
    <property type="match status" value="1"/>
</dbReference>
<dbReference type="PANTHER" id="PTHR24421">
    <property type="entry name" value="NITRATE/NITRITE SENSOR PROTEIN NARX-RELATED"/>
    <property type="match status" value="1"/>
</dbReference>
<dbReference type="GeneID" id="303188580"/>
<evidence type="ECO:0000256" key="6">
    <source>
        <dbReference type="ARBA" id="ARBA00022989"/>
    </source>
</evidence>
<keyword evidence="12" id="KW-1185">Reference proteome</keyword>
<feature type="transmembrane region" description="Helical" evidence="9">
    <location>
        <begin position="203"/>
        <end position="226"/>
    </location>
</feature>
<evidence type="ECO:0000256" key="7">
    <source>
        <dbReference type="ARBA" id="ARBA00023012"/>
    </source>
</evidence>
<dbReference type="OrthoDB" id="9797605at2"/>
<keyword evidence="5 11" id="KW-0418">Kinase</keyword>
<dbReference type="SMART" id="SM01049">
    <property type="entry name" value="Cache_2"/>
    <property type="match status" value="1"/>
</dbReference>
<dbReference type="AlphaFoldDB" id="A0A368LND3"/>
<dbReference type="Pfam" id="PF02518">
    <property type="entry name" value="HATPase_c"/>
    <property type="match status" value="1"/>
</dbReference>
<dbReference type="SMART" id="SM00387">
    <property type="entry name" value="HATPase_c"/>
    <property type="match status" value="1"/>
</dbReference>
<comment type="subcellular location">
    <subcellularLocation>
        <location evidence="1">Cell membrane</location>
        <topology evidence="1">Multi-pass membrane protein</topology>
    </subcellularLocation>
</comment>
<evidence type="ECO:0000256" key="1">
    <source>
        <dbReference type="ARBA" id="ARBA00004651"/>
    </source>
</evidence>
<keyword evidence="8 9" id="KW-0472">Membrane</keyword>
<evidence type="ECO:0000256" key="4">
    <source>
        <dbReference type="ARBA" id="ARBA00022692"/>
    </source>
</evidence>
<keyword evidence="6 9" id="KW-1133">Transmembrane helix</keyword>
<name>A0A368LND3_9VIBR</name>
<dbReference type="CDD" id="cd16917">
    <property type="entry name" value="HATPase_UhpB-NarQ-NarX-like"/>
    <property type="match status" value="1"/>
</dbReference>
<accession>A0A368LND3</accession>
<evidence type="ECO:0000313" key="12">
    <source>
        <dbReference type="Proteomes" id="UP000252479"/>
    </source>
</evidence>
<evidence type="ECO:0000256" key="8">
    <source>
        <dbReference type="ARBA" id="ARBA00023136"/>
    </source>
</evidence>
<dbReference type="Gene3D" id="3.30.450.20">
    <property type="entry name" value="PAS domain"/>
    <property type="match status" value="1"/>
</dbReference>
<sequence length="461" mass="52161">MPLKAKLFLLTLIPLLCVTASISWIFVHQTKSLGQKEIETFRAKLLESRERALQDNLQLAMAAINHVYARSSTDDQSAKRQVKQILTNLRYGQDGYFFVYDKNGVNLVHPTQPELIGTNLINLQDNNGNFLIQALLFEAQTGGGFHQYLWQQPSTGKMEEKLSYAAWLEKWEWMLGTGLYIDDIEKQVQQLTTTINKNIETTFFSVGALLGVTVAVIIVLTLAINFHEHKLADKSLRELVNRTVLFQEDEKKHLARELHDGINQLLVSSKCHLDILSHTVQQKMGVDSKTLTLIHKAEASLQTAILEVRRISHNLRPSVLDDLGLEAALNSLLDDFSEHAQLPIYRDIQLGKVSIDNEISTTLYRVVQESLTNIEKHAYASNVDIRLQRLKDTIQLIVRDDGVGFQSSDLIKKKGIGLRNMRERVEFIGGDFDMNSERGIGTEITVLLELKIQSAKILQHG</sequence>